<name>A0A0N8KQ76_9EURY</name>
<organism evidence="1 2">
    <name type="scientific">Candidatus Methanoperedens nitratireducens</name>
    <dbReference type="NCBI Taxonomy" id="1392998"/>
    <lineage>
        <taxon>Archaea</taxon>
        <taxon>Methanobacteriati</taxon>
        <taxon>Methanobacteriota</taxon>
        <taxon>Stenosarchaea group</taxon>
        <taxon>Methanomicrobia</taxon>
        <taxon>Methanosarcinales</taxon>
        <taxon>ANME-2 cluster</taxon>
        <taxon>Candidatus Methanoperedentaceae</taxon>
        <taxon>Candidatus Methanoperedens</taxon>
    </lineage>
</organism>
<accession>A0A0N8KQ76</accession>
<protein>
    <submittedName>
        <fullName evidence="1">Uncharacterized protein</fullName>
    </submittedName>
</protein>
<dbReference type="AlphaFoldDB" id="A0A0N8KQ76"/>
<dbReference type="Proteomes" id="UP000050360">
    <property type="component" value="Unassembled WGS sequence"/>
</dbReference>
<gene>
    <name evidence="1" type="ORF">MPEBLZ_04100</name>
</gene>
<evidence type="ECO:0000313" key="2">
    <source>
        <dbReference type="Proteomes" id="UP000050360"/>
    </source>
</evidence>
<dbReference type="EMBL" id="LKCM01000368">
    <property type="protein sequence ID" value="KPQ41362.1"/>
    <property type="molecule type" value="Genomic_DNA"/>
</dbReference>
<evidence type="ECO:0000313" key="1">
    <source>
        <dbReference type="EMBL" id="KPQ41362.1"/>
    </source>
</evidence>
<proteinExistence type="predicted"/>
<comment type="caution">
    <text evidence="1">The sequence shown here is derived from an EMBL/GenBank/DDBJ whole genome shotgun (WGS) entry which is preliminary data.</text>
</comment>
<reference evidence="1 2" key="1">
    <citation type="submission" date="2015-09" db="EMBL/GenBank/DDBJ databases">
        <title>A metagenomics-based metabolic model of nitrate-dependent anaerobic oxidation of methane by Methanoperedens-like archaea.</title>
        <authorList>
            <person name="Arshad A."/>
            <person name="Speth D.R."/>
            <person name="De Graaf R.M."/>
            <person name="Op Den Camp H.J."/>
            <person name="Jetten M.S."/>
            <person name="Welte C.U."/>
        </authorList>
    </citation>
    <scope>NUCLEOTIDE SEQUENCE [LARGE SCALE GENOMIC DNA]</scope>
</reference>
<sequence>MVDDVKEVKKEEWNIGAHNVKMIDGKYICIGPSGLDRFPCIHELAVMIYRREKVFQKPAVK</sequence>